<dbReference type="InterPro" id="IPR001810">
    <property type="entry name" value="F-box_dom"/>
</dbReference>
<dbReference type="CDD" id="cd09917">
    <property type="entry name" value="F-box_SF"/>
    <property type="match status" value="1"/>
</dbReference>
<keyword evidence="1" id="KW-0472">Membrane</keyword>
<dbReference type="EMBL" id="KV878342">
    <property type="protein sequence ID" value="OJJ46355.1"/>
    <property type="molecule type" value="Genomic_DNA"/>
</dbReference>
<keyword evidence="1" id="KW-0812">Transmembrane</keyword>
<dbReference type="SUPFAM" id="SSF81383">
    <property type="entry name" value="F-box domain"/>
    <property type="match status" value="1"/>
</dbReference>
<dbReference type="RefSeq" id="XP_022580865.1">
    <property type="nucleotide sequence ID" value="XM_022727418.1"/>
</dbReference>
<dbReference type="Proteomes" id="UP000184188">
    <property type="component" value="Unassembled WGS sequence"/>
</dbReference>
<dbReference type="STRING" id="1073090.A0A1L9SGF7"/>
<protein>
    <recommendedName>
        <fullName evidence="2">F-box domain-containing protein</fullName>
    </recommendedName>
</protein>
<dbReference type="AlphaFoldDB" id="A0A1L9SGF7"/>
<reference evidence="4" key="1">
    <citation type="journal article" date="2017" name="Genome Biol.">
        <title>Comparative genomics reveals high biological diversity and specific adaptations in the industrially and medically important fungal genus Aspergillus.</title>
        <authorList>
            <person name="de Vries R.P."/>
            <person name="Riley R."/>
            <person name="Wiebenga A."/>
            <person name="Aguilar-Osorio G."/>
            <person name="Amillis S."/>
            <person name="Uchima C.A."/>
            <person name="Anderluh G."/>
            <person name="Asadollahi M."/>
            <person name="Askin M."/>
            <person name="Barry K."/>
            <person name="Battaglia E."/>
            <person name="Bayram O."/>
            <person name="Benocci T."/>
            <person name="Braus-Stromeyer S.A."/>
            <person name="Caldana C."/>
            <person name="Canovas D."/>
            <person name="Cerqueira G.C."/>
            <person name="Chen F."/>
            <person name="Chen W."/>
            <person name="Choi C."/>
            <person name="Clum A."/>
            <person name="Dos Santos R.A."/>
            <person name="Damasio A.R."/>
            <person name="Diallinas G."/>
            <person name="Emri T."/>
            <person name="Fekete E."/>
            <person name="Flipphi M."/>
            <person name="Freyberg S."/>
            <person name="Gallo A."/>
            <person name="Gournas C."/>
            <person name="Habgood R."/>
            <person name="Hainaut M."/>
            <person name="Harispe M.L."/>
            <person name="Henrissat B."/>
            <person name="Hilden K.S."/>
            <person name="Hope R."/>
            <person name="Hossain A."/>
            <person name="Karabika E."/>
            <person name="Karaffa L."/>
            <person name="Karanyi Z."/>
            <person name="Krasevec N."/>
            <person name="Kuo A."/>
            <person name="Kusch H."/>
            <person name="LaButti K."/>
            <person name="Lagendijk E.L."/>
            <person name="Lapidus A."/>
            <person name="Levasseur A."/>
            <person name="Lindquist E."/>
            <person name="Lipzen A."/>
            <person name="Logrieco A.F."/>
            <person name="MacCabe A."/>
            <person name="Maekelae M.R."/>
            <person name="Malavazi I."/>
            <person name="Melin P."/>
            <person name="Meyer V."/>
            <person name="Mielnichuk N."/>
            <person name="Miskei M."/>
            <person name="Molnar A.P."/>
            <person name="Mule G."/>
            <person name="Ngan C.Y."/>
            <person name="Orejas M."/>
            <person name="Orosz E."/>
            <person name="Ouedraogo J.P."/>
            <person name="Overkamp K.M."/>
            <person name="Park H.-S."/>
            <person name="Perrone G."/>
            <person name="Piumi F."/>
            <person name="Punt P.J."/>
            <person name="Ram A.F."/>
            <person name="Ramon A."/>
            <person name="Rauscher S."/>
            <person name="Record E."/>
            <person name="Riano-Pachon D.M."/>
            <person name="Robert V."/>
            <person name="Roehrig J."/>
            <person name="Ruller R."/>
            <person name="Salamov A."/>
            <person name="Salih N.S."/>
            <person name="Samson R.A."/>
            <person name="Sandor E."/>
            <person name="Sanguinetti M."/>
            <person name="Schuetze T."/>
            <person name="Sepcic K."/>
            <person name="Shelest E."/>
            <person name="Sherlock G."/>
            <person name="Sophianopoulou V."/>
            <person name="Squina F.M."/>
            <person name="Sun H."/>
            <person name="Susca A."/>
            <person name="Todd R.B."/>
            <person name="Tsang A."/>
            <person name="Unkles S.E."/>
            <person name="van de Wiele N."/>
            <person name="van Rossen-Uffink D."/>
            <person name="Oliveira J.V."/>
            <person name="Vesth T.C."/>
            <person name="Visser J."/>
            <person name="Yu J.-H."/>
            <person name="Zhou M."/>
            <person name="Andersen M.R."/>
            <person name="Archer D.B."/>
            <person name="Baker S.E."/>
            <person name="Benoit I."/>
            <person name="Brakhage A.A."/>
            <person name="Braus G.H."/>
            <person name="Fischer R."/>
            <person name="Frisvad J.C."/>
            <person name="Goldman G.H."/>
            <person name="Houbraken J."/>
            <person name="Oakley B."/>
            <person name="Pocsi I."/>
            <person name="Scazzocchio C."/>
            <person name="Seiboth B."/>
            <person name="vanKuyk P.A."/>
            <person name="Wortman J."/>
            <person name="Dyer P.S."/>
            <person name="Grigoriev I.V."/>
        </authorList>
    </citation>
    <scope>NUCLEOTIDE SEQUENCE [LARGE SCALE GENOMIC DNA]</scope>
    <source>
        <strain evidence="4">CBS 506.65</strain>
    </source>
</reference>
<name>A0A1L9SGF7_9EURO</name>
<gene>
    <name evidence="3" type="ORF">ASPZODRAFT_1954253</name>
</gene>
<evidence type="ECO:0000313" key="3">
    <source>
        <dbReference type="EMBL" id="OJJ46355.1"/>
    </source>
</evidence>
<accession>A0A1L9SGF7</accession>
<keyword evidence="1" id="KW-1133">Transmembrane helix</keyword>
<sequence length="570" mass="64785">MTPVGVGVSHLPALVCTCHLGSILHIANSICPIFWICCKKKRSYVLSFHCNFLQLTVLSLLVHLLDGIAVMELEEIDANIMAANIVRSFAQLKTKEARRAAYEGVLRQLSSKEWREIKDISSKITLQTDIISLLPVELVALVTRHLSIVDVVILQRVSKQWKSILSSWDIRKSVLMGHQITIPKGITTLEEQEMFFHRCARRRIALQRGRPFSVATYPHTMIFDQLEVVDQDTKYEITDYSSGICVGAFDRSICLWNWLEGVVDVIHLENRQDIKAVRVTNKIFAAITSMGHCHVWDLETKAEIADIRLPSSAYNSFITNESALAIEINSDLIIWDRISCITRVTRIETPCDISSIRITPTGDSFSTIEIKDETTEHQKITFLFKHWIFDAASRSYIFLASHSLCISVDYDLDDFSPDWSSRFSNRSGQSPLIFFDKTDSEAVPVLIISHYTVGGDIASRMVQFAAEDDYDDTDIVPLASDIVMVYFEDDFPWAGDHRLLRTYQLDNENILSKDTRVVLSESNLPGQGPFHKPVLYGDEDFIVALSEHGWHIWCFNPDIQLPNHISTRQS</sequence>
<dbReference type="VEuPathDB" id="FungiDB:ASPZODRAFT_1954253"/>
<proteinExistence type="predicted"/>
<dbReference type="InterPro" id="IPR036047">
    <property type="entry name" value="F-box-like_dom_sf"/>
</dbReference>
<dbReference type="PROSITE" id="PS50181">
    <property type="entry name" value="FBOX"/>
    <property type="match status" value="1"/>
</dbReference>
<evidence type="ECO:0000313" key="4">
    <source>
        <dbReference type="Proteomes" id="UP000184188"/>
    </source>
</evidence>
<feature type="transmembrane region" description="Helical" evidence="1">
    <location>
        <begin position="12"/>
        <end position="37"/>
    </location>
</feature>
<dbReference type="GeneID" id="34613882"/>
<dbReference type="SMART" id="SM00256">
    <property type="entry name" value="FBOX"/>
    <property type="match status" value="1"/>
</dbReference>
<dbReference type="Gene3D" id="1.20.1280.50">
    <property type="match status" value="1"/>
</dbReference>
<dbReference type="SUPFAM" id="SSF50978">
    <property type="entry name" value="WD40 repeat-like"/>
    <property type="match status" value="1"/>
</dbReference>
<feature type="transmembrane region" description="Helical" evidence="1">
    <location>
        <begin position="44"/>
        <end position="65"/>
    </location>
</feature>
<evidence type="ECO:0000256" key="1">
    <source>
        <dbReference type="SAM" id="Phobius"/>
    </source>
</evidence>
<dbReference type="Gene3D" id="2.130.10.10">
    <property type="entry name" value="YVTN repeat-like/Quinoprotein amine dehydrogenase"/>
    <property type="match status" value="1"/>
</dbReference>
<dbReference type="InterPro" id="IPR036322">
    <property type="entry name" value="WD40_repeat_dom_sf"/>
</dbReference>
<dbReference type="InterPro" id="IPR015943">
    <property type="entry name" value="WD40/YVTN_repeat-like_dom_sf"/>
</dbReference>
<dbReference type="Pfam" id="PF00646">
    <property type="entry name" value="F-box"/>
    <property type="match status" value="1"/>
</dbReference>
<keyword evidence="4" id="KW-1185">Reference proteome</keyword>
<feature type="domain" description="F-box" evidence="2">
    <location>
        <begin position="128"/>
        <end position="174"/>
    </location>
</feature>
<organism evidence="3 4">
    <name type="scientific">Penicilliopsis zonata CBS 506.65</name>
    <dbReference type="NCBI Taxonomy" id="1073090"/>
    <lineage>
        <taxon>Eukaryota</taxon>
        <taxon>Fungi</taxon>
        <taxon>Dikarya</taxon>
        <taxon>Ascomycota</taxon>
        <taxon>Pezizomycotina</taxon>
        <taxon>Eurotiomycetes</taxon>
        <taxon>Eurotiomycetidae</taxon>
        <taxon>Eurotiales</taxon>
        <taxon>Aspergillaceae</taxon>
        <taxon>Penicilliopsis</taxon>
    </lineage>
</organism>
<evidence type="ECO:0000259" key="2">
    <source>
        <dbReference type="PROSITE" id="PS50181"/>
    </source>
</evidence>
<dbReference type="OrthoDB" id="5295250at2759"/>